<dbReference type="Proteomes" id="UP001174691">
    <property type="component" value="Unassembled WGS sequence"/>
</dbReference>
<keyword evidence="9" id="KW-1185">Reference proteome</keyword>
<feature type="region of interest" description="Disordered" evidence="6">
    <location>
        <begin position="1"/>
        <end position="83"/>
    </location>
</feature>
<keyword evidence="5 7" id="KW-0472">Membrane</keyword>
<evidence type="ECO:0000256" key="1">
    <source>
        <dbReference type="ARBA" id="ARBA00004141"/>
    </source>
</evidence>
<dbReference type="PANTHER" id="PTHR17920:SF22">
    <property type="entry name" value="DUF726 DOMAIN PROTEIN (AFU_ORTHOLOGUE AFUA_2G12860)"/>
    <property type="match status" value="1"/>
</dbReference>
<dbReference type="PANTHER" id="PTHR17920">
    <property type="entry name" value="TRANSMEMBRANE AND COILED-COIL DOMAIN-CONTAINING PROTEIN 4 TMCO4"/>
    <property type="match status" value="1"/>
</dbReference>
<evidence type="ECO:0000256" key="6">
    <source>
        <dbReference type="SAM" id="MobiDB-lite"/>
    </source>
</evidence>
<feature type="compositionally biased region" description="Basic and acidic residues" evidence="6">
    <location>
        <begin position="718"/>
        <end position="727"/>
    </location>
</feature>
<feature type="transmembrane region" description="Helical" evidence="7">
    <location>
        <begin position="350"/>
        <end position="383"/>
    </location>
</feature>
<feature type="transmembrane region" description="Helical" evidence="7">
    <location>
        <begin position="389"/>
        <end position="411"/>
    </location>
</feature>
<keyword evidence="4 7" id="KW-1133">Transmembrane helix</keyword>
<feature type="compositionally biased region" description="Polar residues" evidence="6">
    <location>
        <begin position="27"/>
        <end position="54"/>
    </location>
</feature>
<evidence type="ECO:0000256" key="5">
    <source>
        <dbReference type="ARBA" id="ARBA00023136"/>
    </source>
</evidence>
<evidence type="ECO:0000313" key="9">
    <source>
        <dbReference type="Proteomes" id="UP001174691"/>
    </source>
</evidence>
<protein>
    <submittedName>
        <fullName evidence="8">DUF726-domain-containing protein</fullName>
    </submittedName>
</protein>
<feature type="compositionally biased region" description="Basic and acidic residues" evidence="6">
    <location>
        <begin position="145"/>
        <end position="163"/>
    </location>
</feature>
<comment type="subcellular location">
    <subcellularLocation>
        <location evidence="1">Membrane</location>
        <topology evidence="1">Multi-pass membrane protein</topology>
    </subcellularLocation>
</comment>
<dbReference type="AlphaFoldDB" id="A0AA38RW49"/>
<sequence length="769" mass="83519">MARDTKEPLPPPSGDAATLDPSHEASRSSLDNAGNQSGNNQPGNIQPDKPTSGNPAEEQTDMAPGGNRRPNTPKREADLSGLLNGAEKHELSMLIAKITDGMQRQIYRVFDSTGVDTPKDSPPSFWSKLPANLRDFTLSVGAGKENSKASNKEGSNPDKKVDLEDLAHETVQKEEKEALGTSLQELKKEALQSFRRWQVAVNRRVGEISVKNTNNSQRGQAPVWKKASKPGSSSQPTTPTNADTTVVEADAALIQLYPPTSTSLVSLPFEKRTLLLHSMLLLLLSLEHYSAFSRILLLNLASSLHIPLHILEEDEVRVAKSLSQITKDLTGDEVTQKRSDENRNSRKWKVGLASVAGAAVIGITGGLAAPLVAAGVGTVLGGIGLGGTAAASLLGAMAESTFVVGTLFGIYGAKAGGKMMEQYAKDVQDFAFLPLHGALKDEYRGGKDVSPDDRRLRVVLGISGWLTQQEDVINPWRALGHQNEVYALRWEVDALLKMGNSLETVVKSAAWSVAKKEIIARTILSSLMEALWPLGLLKISKIIDNPWSVGMVRADKAGLILADAIMNKVQGERGITLIGYSLGARAIYTCLMCLAEKRAFGLVENVVMMGTPAPSDPRVWCTLKSVVAGRLVNVYSENDFILGFLYRTSSVQFGVAGLQRIEETEGIENVDVSDKVSGHLRYQFLVGSILRHIGWEDVNLEQVARDEETLALLEEKNKERERKRAAIEPDMEAAQMEEEVKEKNAKIAQKNGKNAQKNAKSQGGRSAKQ</sequence>
<accession>A0AA38RW49</accession>
<proteinExistence type="inferred from homology"/>
<feature type="region of interest" description="Disordered" evidence="6">
    <location>
        <begin position="210"/>
        <end position="242"/>
    </location>
</feature>
<evidence type="ECO:0000313" key="8">
    <source>
        <dbReference type="EMBL" id="KAJ9143555.1"/>
    </source>
</evidence>
<evidence type="ECO:0000256" key="2">
    <source>
        <dbReference type="ARBA" id="ARBA00009824"/>
    </source>
</evidence>
<reference evidence="8" key="1">
    <citation type="submission" date="2022-07" db="EMBL/GenBank/DDBJ databases">
        <title>Fungi with potential for degradation of polypropylene.</title>
        <authorList>
            <person name="Gostincar C."/>
        </authorList>
    </citation>
    <scope>NUCLEOTIDE SEQUENCE</scope>
    <source>
        <strain evidence="8">EXF-13287</strain>
    </source>
</reference>
<keyword evidence="3 7" id="KW-0812">Transmembrane</keyword>
<evidence type="ECO:0000256" key="3">
    <source>
        <dbReference type="ARBA" id="ARBA00022692"/>
    </source>
</evidence>
<dbReference type="InterPro" id="IPR029058">
    <property type="entry name" value="AB_hydrolase_fold"/>
</dbReference>
<dbReference type="Pfam" id="PF05277">
    <property type="entry name" value="DUF726"/>
    <property type="match status" value="1"/>
</dbReference>
<dbReference type="EMBL" id="JANBVN010000111">
    <property type="protein sequence ID" value="KAJ9143555.1"/>
    <property type="molecule type" value="Genomic_DNA"/>
</dbReference>
<feature type="region of interest" description="Disordered" evidence="6">
    <location>
        <begin position="718"/>
        <end position="769"/>
    </location>
</feature>
<evidence type="ECO:0000256" key="7">
    <source>
        <dbReference type="SAM" id="Phobius"/>
    </source>
</evidence>
<feature type="compositionally biased region" description="Polar residues" evidence="6">
    <location>
        <begin position="210"/>
        <end position="219"/>
    </location>
</feature>
<evidence type="ECO:0000256" key="4">
    <source>
        <dbReference type="ARBA" id="ARBA00022989"/>
    </source>
</evidence>
<dbReference type="InterPro" id="IPR007941">
    <property type="entry name" value="DUF726"/>
</dbReference>
<dbReference type="GO" id="GO:0016020">
    <property type="term" value="C:membrane"/>
    <property type="evidence" value="ECO:0007669"/>
    <property type="project" value="UniProtKB-SubCell"/>
</dbReference>
<comment type="similarity">
    <text evidence="2">Belongs to the TMCO4 family.</text>
</comment>
<name>A0AA38RW49_9PEZI</name>
<feature type="compositionally biased region" description="Polar residues" evidence="6">
    <location>
        <begin position="230"/>
        <end position="242"/>
    </location>
</feature>
<feature type="region of interest" description="Disordered" evidence="6">
    <location>
        <begin position="141"/>
        <end position="163"/>
    </location>
</feature>
<feature type="compositionally biased region" description="Low complexity" evidence="6">
    <location>
        <begin position="746"/>
        <end position="760"/>
    </location>
</feature>
<dbReference type="SUPFAM" id="SSF53474">
    <property type="entry name" value="alpha/beta-Hydrolases"/>
    <property type="match status" value="1"/>
</dbReference>
<organism evidence="8 9">
    <name type="scientific">Coniochaeta hoffmannii</name>
    <dbReference type="NCBI Taxonomy" id="91930"/>
    <lineage>
        <taxon>Eukaryota</taxon>
        <taxon>Fungi</taxon>
        <taxon>Dikarya</taxon>
        <taxon>Ascomycota</taxon>
        <taxon>Pezizomycotina</taxon>
        <taxon>Sordariomycetes</taxon>
        <taxon>Sordariomycetidae</taxon>
        <taxon>Coniochaetales</taxon>
        <taxon>Coniochaetaceae</taxon>
        <taxon>Coniochaeta</taxon>
    </lineage>
</organism>
<gene>
    <name evidence="8" type="ORF">NKR19_g6862</name>
</gene>
<comment type="caution">
    <text evidence="8">The sequence shown here is derived from an EMBL/GenBank/DDBJ whole genome shotgun (WGS) entry which is preliminary data.</text>
</comment>